<sequence length="196" mass="23403">MWLMFFNRTQLSEKWSIHNEIQDRSYDISHKEEQLLLRFGINYHIKKNLWLTAGFGYIESYPPEGVARPTLIEHRIWQQVLHTHFLGRVVVEHRGRLEQRFVGDQYRDRVRYRFMATVPITRERMAPKTFFATAYDEIFFHFEDTPYDRNRLYVAAGYQFSRAVSVQSGWLAQNFSGKTKGYLQLGVFANILQPDK</sequence>
<evidence type="ECO:0000313" key="1">
    <source>
        <dbReference type="EMBL" id="EON76406.1"/>
    </source>
</evidence>
<evidence type="ECO:0008006" key="3">
    <source>
        <dbReference type="Google" id="ProtNLM"/>
    </source>
</evidence>
<organism evidence="1 2">
    <name type="scientific">Lunatimonas lonarensis</name>
    <dbReference type="NCBI Taxonomy" id="1232681"/>
    <lineage>
        <taxon>Bacteria</taxon>
        <taxon>Pseudomonadati</taxon>
        <taxon>Bacteroidota</taxon>
        <taxon>Cytophagia</taxon>
        <taxon>Cytophagales</taxon>
        <taxon>Cyclobacteriaceae</taxon>
    </lineage>
</organism>
<dbReference type="InterPro" id="IPR019619">
    <property type="entry name" value="DUF2490"/>
</dbReference>
<comment type="caution">
    <text evidence="1">The sequence shown here is derived from an EMBL/GenBank/DDBJ whole genome shotgun (WGS) entry which is preliminary data.</text>
</comment>
<dbReference type="EMBL" id="AQHR01000085">
    <property type="protein sequence ID" value="EON76406.1"/>
    <property type="molecule type" value="Genomic_DNA"/>
</dbReference>
<keyword evidence="2" id="KW-1185">Reference proteome</keyword>
<proteinExistence type="predicted"/>
<dbReference type="STRING" id="1232681.ADIS_2856"/>
<evidence type="ECO:0000313" key="2">
    <source>
        <dbReference type="Proteomes" id="UP000013909"/>
    </source>
</evidence>
<protein>
    <recommendedName>
        <fullName evidence="3">DUF2490 domain-containing protein</fullName>
    </recommendedName>
</protein>
<name>R7ZQK6_9BACT</name>
<gene>
    <name evidence="1" type="ORF">ADIS_2856</name>
</gene>
<reference evidence="1 2" key="1">
    <citation type="submission" date="2013-02" db="EMBL/GenBank/DDBJ databases">
        <title>A novel strain isolated from Lonar lake, Maharashtra, India.</title>
        <authorList>
            <person name="Singh A."/>
        </authorList>
    </citation>
    <scope>NUCLEOTIDE SEQUENCE [LARGE SCALE GENOMIC DNA]</scope>
    <source>
        <strain evidence="1 2">AK24</strain>
    </source>
</reference>
<dbReference type="Pfam" id="PF10677">
    <property type="entry name" value="DUF2490"/>
    <property type="match status" value="1"/>
</dbReference>
<dbReference type="AlphaFoldDB" id="R7ZQK6"/>
<dbReference type="Proteomes" id="UP000013909">
    <property type="component" value="Unassembled WGS sequence"/>
</dbReference>
<accession>R7ZQK6</accession>